<dbReference type="Proteomes" id="UP001500920">
    <property type="component" value="Unassembled WGS sequence"/>
</dbReference>
<comment type="caution">
    <text evidence="6">The sequence shown here is derived from an EMBL/GenBank/DDBJ whole genome shotgun (WGS) entry which is preliminary data.</text>
</comment>
<dbReference type="RefSeq" id="WP_344702196.1">
    <property type="nucleotide sequence ID" value="NZ_BAABCK010000021.1"/>
</dbReference>
<dbReference type="SUPFAM" id="SSF55120">
    <property type="entry name" value="Pseudouridine synthase"/>
    <property type="match status" value="1"/>
</dbReference>
<organism evidence="6 7">
    <name type="scientific">Salinicoccus jeotgali</name>
    <dbReference type="NCBI Taxonomy" id="381634"/>
    <lineage>
        <taxon>Bacteria</taxon>
        <taxon>Bacillati</taxon>
        <taxon>Bacillota</taxon>
        <taxon>Bacilli</taxon>
        <taxon>Bacillales</taxon>
        <taxon>Staphylococcaceae</taxon>
        <taxon>Salinicoccus</taxon>
    </lineage>
</organism>
<sequence>MKFTIHENFDGSTLEEMLKTLHVPKKELHLLRMSKEITLNGEPARLNSPIHAEDVVVLPDDGSKSQYKPSYRTCDVLYEDRYLAVLFKPRGVKTHPNEMSETNTLMNHAIYTLEADYLEPVHRLDQETKGVLLVVKHPLVKKMLDHMLSEREIKRTYIARIDTKRLIEKQTISAPIAKNPKERNKYHVTDKGKEAVTHITKSHVTPDYCELEIELETGRTHQIRVHLAHIGSPVIGDPLYGNSTLRDLQLFSYRIEFIHPLLQKTVRVELDRKTL</sequence>
<evidence type="ECO:0000256" key="2">
    <source>
        <dbReference type="ARBA" id="ARBA00010876"/>
    </source>
</evidence>
<proteinExistence type="inferred from homology"/>
<dbReference type="InterPro" id="IPR006145">
    <property type="entry name" value="PsdUridine_synth_RsuA/RluA"/>
</dbReference>
<reference evidence="7" key="1">
    <citation type="journal article" date="2019" name="Int. J. Syst. Evol. Microbiol.">
        <title>The Global Catalogue of Microorganisms (GCM) 10K type strain sequencing project: providing services to taxonomists for standard genome sequencing and annotation.</title>
        <authorList>
            <consortium name="The Broad Institute Genomics Platform"/>
            <consortium name="The Broad Institute Genome Sequencing Center for Infectious Disease"/>
            <person name="Wu L."/>
            <person name="Ma J."/>
        </authorList>
    </citation>
    <scope>NUCLEOTIDE SEQUENCE [LARGE SCALE GENOMIC DNA]</scope>
    <source>
        <strain evidence="7">JCM 16981</strain>
    </source>
</reference>
<evidence type="ECO:0000313" key="6">
    <source>
        <dbReference type="EMBL" id="GAA3722662.1"/>
    </source>
</evidence>
<evidence type="ECO:0000259" key="5">
    <source>
        <dbReference type="Pfam" id="PF00849"/>
    </source>
</evidence>
<gene>
    <name evidence="6" type="ORF">GCM10022378_10880</name>
</gene>
<dbReference type="InterPro" id="IPR020103">
    <property type="entry name" value="PsdUridine_synth_cat_dom_sf"/>
</dbReference>
<dbReference type="PANTHER" id="PTHR21600:SF87">
    <property type="entry name" value="RNA PSEUDOURIDYLATE SYNTHASE DOMAIN-CONTAINING PROTEIN 1"/>
    <property type="match status" value="1"/>
</dbReference>
<keyword evidence="7" id="KW-1185">Reference proteome</keyword>
<accession>A0ABP7ER98</accession>
<dbReference type="Pfam" id="PF00849">
    <property type="entry name" value="PseudoU_synth_2"/>
    <property type="match status" value="1"/>
</dbReference>
<feature type="domain" description="Pseudouridine synthase RsuA/RluA-like" evidence="5">
    <location>
        <begin position="83"/>
        <end position="229"/>
    </location>
</feature>
<dbReference type="PANTHER" id="PTHR21600">
    <property type="entry name" value="MITOCHONDRIAL RNA PSEUDOURIDINE SYNTHASE"/>
    <property type="match status" value="1"/>
</dbReference>
<evidence type="ECO:0000256" key="4">
    <source>
        <dbReference type="ARBA" id="ARBA00033164"/>
    </source>
</evidence>
<evidence type="ECO:0000313" key="7">
    <source>
        <dbReference type="Proteomes" id="UP001500920"/>
    </source>
</evidence>
<dbReference type="CDD" id="cd02869">
    <property type="entry name" value="PseudoU_synth_RluA_like"/>
    <property type="match status" value="1"/>
</dbReference>
<comment type="catalytic activity">
    <reaction evidence="1">
        <text>a uridine in RNA = a pseudouridine in RNA</text>
        <dbReference type="Rhea" id="RHEA:48348"/>
        <dbReference type="Rhea" id="RHEA-COMP:12068"/>
        <dbReference type="Rhea" id="RHEA-COMP:12069"/>
        <dbReference type="ChEBI" id="CHEBI:65314"/>
        <dbReference type="ChEBI" id="CHEBI:65315"/>
    </reaction>
</comment>
<dbReference type="EMBL" id="BAABCK010000021">
    <property type="protein sequence ID" value="GAA3722662.1"/>
    <property type="molecule type" value="Genomic_DNA"/>
</dbReference>
<dbReference type="InterPro" id="IPR050188">
    <property type="entry name" value="RluA_PseudoU_synthase"/>
</dbReference>
<protein>
    <recommendedName>
        <fullName evidence="3">RNA pseudouridylate synthase</fullName>
    </recommendedName>
    <alternativeName>
        <fullName evidence="4">RNA-uridine isomerase</fullName>
    </alternativeName>
</protein>
<name>A0ABP7ER98_9STAP</name>
<evidence type="ECO:0000256" key="1">
    <source>
        <dbReference type="ARBA" id="ARBA00000073"/>
    </source>
</evidence>
<evidence type="ECO:0000256" key="3">
    <source>
        <dbReference type="ARBA" id="ARBA00031870"/>
    </source>
</evidence>
<dbReference type="Gene3D" id="3.30.2350.10">
    <property type="entry name" value="Pseudouridine synthase"/>
    <property type="match status" value="1"/>
</dbReference>
<comment type="similarity">
    <text evidence="2">Belongs to the pseudouridine synthase RluA family.</text>
</comment>